<organism evidence="3 4">
    <name type="scientific">Adoxophyes honmai entomopoxvirus 'L'</name>
    <dbReference type="NCBI Taxonomy" id="1293540"/>
    <lineage>
        <taxon>Viruses</taxon>
        <taxon>Varidnaviria</taxon>
        <taxon>Bamfordvirae</taxon>
        <taxon>Nucleocytoviricota</taxon>
        <taxon>Pokkesviricetes</taxon>
        <taxon>Chitovirales</taxon>
        <taxon>Poxviridae</taxon>
        <taxon>Entomopoxvirinae</taxon>
        <taxon>Betaentomopoxvirus</taxon>
        <taxon>Betaentomopoxvirus ahonmai</taxon>
    </lineage>
</organism>
<dbReference type="Gene3D" id="2.70.40.10">
    <property type="match status" value="1"/>
</dbReference>
<dbReference type="GeneID" id="15614034"/>
<accession>A0A916P091</accession>
<proteinExistence type="predicted"/>
<keyword evidence="1" id="KW-0812">Transmembrane</keyword>
<keyword evidence="1" id="KW-1133">Transmembrane helix</keyword>
<evidence type="ECO:0000259" key="2">
    <source>
        <dbReference type="Pfam" id="PF00692"/>
    </source>
</evidence>
<dbReference type="Pfam" id="PF00692">
    <property type="entry name" value="dUTPase"/>
    <property type="match status" value="1"/>
</dbReference>
<dbReference type="InterPro" id="IPR036157">
    <property type="entry name" value="dUTPase-like_sf"/>
</dbReference>
<feature type="transmembrane region" description="Helical" evidence="1">
    <location>
        <begin position="6"/>
        <end position="33"/>
    </location>
</feature>
<evidence type="ECO:0000313" key="3">
    <source>
        <dbReference type="EMBL" id="CCU55426.1"/>
    </source>
</evidence>
<keyword evidence="1" id="KW-0472">Membrane</keyword>
<keyword evidence="4" id="KW-1185">Reference proteome</keyword>
<dbReference type="OrthoDB" id="38086at10239"/>
<gene>
    <name evidence="3" type="ORF">AHEV_105</name>
</gene>
<dbReference type="InterPro" id="IPR029054">
    <property type="entry name" value="dUTPase-like"/>
</dbReference>
<dbReference type="EMBL" id="HF679131">
    <property type="protein sequence ID" value="CCU55426.1"/>
    <property type="molecule type" value="Genomic_DNA"/>
</dbReference>
<evidence type="ECO:0000256" key="1">
    <source>
        <dbReference type="SAM" id="Phobius"/>
    </source>
</evidence>
<sequence>MYFIYNILLIIKNTFTVINIVLYNIIYYVSYFVDKYIINKNKNNIIFYDIDKIHSTPTCIDDIFINLSSNKTVTIPPKKSYQLNLGIRCIMPINTAGIILPSKNLHKNLKLKKEYLVSNQENNIILNLTNISEEPHSISIKDDIAKIICIKYINPNIEYIFN</sequence>
<dbReference type="RefSeq" id="YP_008003928.1">
    <property type="nucleotide sequence ID" value="NC_021247.1"/>
</dbReference>
<protein>
    <recommendedName>
        <fullName evidence="2">dUTPase-like domain-containing protein</fullName>
    </recommendedName>
</protein>
<evidence type="ECO:0000313" key="4">
    <source>
        <dbReference type="Proteomes" id="UP000792575"/>
    </source>
</evidence>
<feature type="domain" description="dUTPase-like" evidence="2">
    <location>
        <begin position="66"/>
        <end position="157"/>
    </location>
</feature>
<dbReference type="KEGG" id="vg:15614034"/>
<dbReference type="SUPFAM" id="SSF51283">
    <property type="entry name" value="dUTPase-like"/>
    <property type="match status" value="1"/>
</dbReference>
<reference evidence="3" key="1">
    <citation type="journal article" date="2013" name="J. Virol.">
        <title>New Insights into the Evolution of Entomopoxvirinae from the Complete Genome Sequences of Four Entomopoxviruses Infecting Adoxophyes honmai, Choristoneura biennis, Choristoneura rosaceana, and Mythimna separata.</title>
        <authorList>
            <person name="Theze J."/>
            <person name="Takatsuka J."/>
            <person name="Li Z."/>
            <person name="Gallais J."/>
            <person name="Doucet D."/>
            <person name="Arif B."/>
            <person name="Nakai M."/>
            <person name="Herniou E.A."/>
        </authorList>
    </citation>
    <scope>NUCLEOTIDE SEQUENCE</scope>
    <source>
        <strain evidence="3">Tokyo</strain>
    </source>
</reference>
<dbReference type="Proteomes" id="UP000792575">
    <property type="component" value="Genome"/>
</dbReference>
<name>A0A916P091_9POXV</name>